<comment type="function">
    <text evidence="4">Functions in the N-end rule pathway of protein degradation where it conjugates Leu, Phe and, less efficiently, Met from aminoacyl-tRNAs to the N-termini of proteins containing an N-terminal arginine or lysine.</text>
</comment>
<keyword evidence="6" id="KW-1185">Reference proteome</keyword>
<comment type="caution">
    <text evidence="5">The sequence shown here is derived from an EMBL/GenBank/DDBJ whole genome shotgun (WGS) entry which is preliminary data.</text>
</comment>
<name>A0ABU9GRE9_9GAMM</name>
<reference evidence="5 6" key="1">
    <citation type="submission" date="2024-02" db="EMBL/GenBank/DDBJ databases">
        <title>Bacteria isolated from the canopy kelp, Nereocystis luetkeana.</title>
        <authorList>
            <person name="Pfister C.A."/>
            <person name="Younker I.T."/>
            <person name="Light S.H."/>
        </authorList>
    </citation>
    <scope>NUCLEOTIDE SEQUENCE [LARGE SCALE GENOMIC DNA]</scope>
    <source>
        <strain evidence="5 6">TI.1.05</strain>
    </source>
</reference>
<comment type="subcellular location">
    <subcellularLocation>
        <location evidence="4">Cytoplasm</location>
    </subcellularLocation>
</comment>
<dbReference type="InterPro" id="IPR004616">
    <property type="entry name" value="Leu/Phe-tRNA_Trfase"/>
</dbReference>
<evidence type="ECO:0000256" key="4">
    <source>
        <dbReference type="HAMAP-Rule" id="MF_00688"/>
    </source>
</evidence>
<sequence length="235" mass="26020">MNKQLIALSLNDTSFPPVSGALDEPDGLLAVGGDLSPERLISAYQQAIFPWFSEGDPILWWSPSERAIINPTQVHISKSMAKFIRQTSLTITVNYAFSEVVNACALPRKTQAETWISPAIKAAYQELHQLGVAHSIEIWNDQDLVGGLYGVNIGGVFCGESMFHQQTNASKLAFIALCRHFAKHQGQLVDCQMVTTHLQSLGVTGNSRENFVKQLKQHAKKNINNSCWNKQKISL</sequence>
<proteinExistence type="inferred from homology"/>
<organism evidence="5 6">
    <name type="scientific">Psychromonas aquatilis</name>
    <dbReference type="NCBI Taxonomy" id="2005072"/>
    <lineage>
        <taxon>Bacteria</taxon>
        <taxon>Pseudomonadati</taxon>
        <taxon>Pseudomonadota</taxon>
        <taxon>Gammaproteobacteria</taxon>
        <taxon>Alteromonadales</taxon>
        <taxon>Psychromonadaceae</taxon>
        <taxon>Psychromonas</taxon>
    </lineage>
</organism>
<dbReference type="PANTHER" id="PTHR30098">
    <property type="entry name" value="LEUCYL/PHENYLALANYL-TRNA--PROTEIN TRANSFERASE"/>
    <property type="match status" value="1"/>
</dbReference>
<comment type="catalytic activity">
    <reaction evidence="4">
        <text>N-terminal L-arginyl-[protein] + L-leucyl-tRNA(Leu) = N-terminal L-leucyl-L-arginyl-[protein] + tRNA(Leu) + H(+)</text>
        <dbReference type="Rhea" id="RHEA:50416"/>
        <dbReference type="Rhea" id="RHEA-COMP:9613"/>
        <dbReference type="Rhea" id="RHEA-COMP:9622"/>
        <dbReference type="Rhea" id="RHEA-COMP:12672"/>
        <dbReference type="Rhea" id="RHEA-COMP:12673"/>
        <dbReference type="ChEBI" id="CHEBI:15378"/>
        <dbReference type="ChEBI" id="CHEBI:64719"/>
        <dbReference type="ChEBI" id="CHEBI:78442"/>
        <dbReference type="ChEBI" id="CHEBI:78494"/>
        <dbReference type="ChEBI" id="CHEBI:133044"/>
        <dbReference type="EC" id="2.3.2.6"/>
    </reaction>
</comment>
<evidence type="ECO:0000313" key="5">
    <source>
        <dbReference type="EMBL" id="MEL0629906.1"/>
    </source>
</evidence>
<comment type="similarity">
    <text evidence="4">Belongs to the L/F-transferase family.</text>
</comment>
<dbReference type="Gene3D" id="3.40.630.70">
    <property type="entry name" value="Leucyl/phenylalanyl-tRNA-protein transferase, C-terminal domain"/>
    <property type="match status" value="1"/>
</dbReference>
<accession>A0ABU9GRE9</accession>
<dbReference type="InterPro" id="IPR042203">
    <property type="entry name" value="Leu/Phe-tRNA_Trfase_C"/>
</dbReference>
<evidence type="ECO:0000256" key="3">
    <source>
        <dbReference type="ARBA" id="ARBA00023315"/>
    </source>
</evidence>
<dbReference type="Gene3D" id="3.30.70.3550">
    <property type="entry name" value="Leucyl/phenylalanyl-tRNA-protein transferase, N-terminal domain"/>
    <property type="match status" value="1"/>
</dbReference>
<comment type="catalytic activity">
    <reaction evidence="4">
        <text>N-terminal L-lysyl-[protein] + L-leucyl-tRNA(Leu) = N-terminal L-leucyl-L-lysyl-[protein] + tRNA(Leu) + H(+)</text>
        <dbReference type="Rhea" id="RHEA:12340"/>
        <dbReference type="Rhea" id="RHEA-COMP:9613"/>
        <dbReference type="Rhea" id="RHEA-COMP:9622"/>
        <dbReference type="Rhea" id="RHEA-COMP:12670"/>
        <dbReference type="Rhea" id="RHEA-COMP:12671"/>
        <dbReference type="ChEBI" id="CHEBI:15378"/>
        <dbReference type="ChEBI" id="CHEBI:65249"/>
        <dbReference type="ChEBI" id="CHEBI:78442"/>
        <dbReference type="ChEBI" id="CHEBI:78494"/>
        <dbReference type="ChEBI" id="CHEBI:133043"/>
        <dbReference type="EC" id="2.3.2.6"/>
    </reaction>
</comment>
<dbReference type="InterPro" id="IPR016181">
    <property type="entry name" value="Acyl_CoA_acyltransferase"/>
</dbReference>
<gene>
    <name evidence="4 5" type="primary">aat</name>
    <name evidence="5" type="ORF">V6256_09825</name>
</gene>
<protein>
    <recommendedName>
        <fullName evidence="4">Leucyl/phenylalanyl-tRNA--protein transferase</fullName>
        <ecNumber evidence="4">2.3.2.6</ecNumber>
    </recommendedName>
    <alternativeName>
        <fullName evidence="4">L/F-transferase</fullName>
    </alternativeName>
    <alternativeName>
        <fullName evidence="4">Leucyltransferase</fullName>
    </alternativeName>
    <alternativeName>
        <fullName evidence="4">Phenyalanyltransferase</fullName>
    </alternativeName>
</protein>
<comment type="catalytic activity">
    <reaction evidence="4">
        <text>L-phenylalanyl-tRNA(Phe) + an N-terminal L-alpha-aminoacyl-[protein] = an N-terminal L-phenylalanyl-L-alpha-aminoacyl-[protein] + tRNA(Phe)</text>
        <dbReference type="Rhea" id="RHEA:43632"/>
        <dbReference type="Rhea" id="RHEA-COMP:9668"/>
        <dbReference type="Rhea" id="RHEA-COMP:9699"/>
        <dbReference type="Rhea" id="RHEA-COMP:10636"/>
        <dbReference type="Rhea" id="RHEA-COMP:10637"/>
        <dbReference type="ChEBI" id="CHEBI:78442"/>
        <dbReference type="ChEBI" id="CHEBI:78531"/>
        <dbReference type="ChEBI" id="CHEBI:78597"/>
        <dbReference type="ChEBI" id="CHEBI:83561"/>
        <dbReference type="EC" id="2.3.2.6"/>
    </reaction>
</comment>
<evidence type="ECO:0000313" key="6">
    <source>
        <dbReference type="Proteomes" id="UP001369082"/>
    </source>
</evidence>
<dbReference type="Pfam" id="PF03588">
    <property type="entry name" value="Leu_Phe_trans"/>
    <property type="match status" value="1"/>
</dbReference>
<keyword evidence="1 4" id="KW-0963">Cytoplasm</keyword>
<keyword evidence="3 4" id="KW-0012">Acyltransferase</keyword>
<keyword evidence="2 4" id="KW-0808">Transferase</keyword>
<dbReference type="NCBIfam" id="TIGR00667">
    <property type="entry name" value="aat"/>
    <property type="match status" value="1"/>
</dbReference>
<dbReference type="RefSeq" id="WP_341598039.1">
    <property type="nucleotide sequence ID" value="NZ_JBAKAZ010000034.1"/>
</dbReference>
<dbReference type="EMBL" id="JBAKAZ010000034">
    <property type="protein sequence ID" value="MEL0629906.1"/>
    <property type="molecule type" value="Genomic_DNA"/>
</dbReference>
<dbReference type="InterPro" id="IPR042221">
    <property type="entry name" value="Leu/Phe-tRNA_Trfase_N"/>
</dbReference>
<dbReference type="PANTHER" id="PTHR30098:SF2">
    <property type="entry name" value="LEUCYL_PHENYLALANYL-TRNA--PROTEIN TRANSFERASE"/>
    <property type="match status" value="1"/>
</dbReference>
<dbReference type="EC" id="2.3.2.6" evidence="4"/>
<evidence type="ECO:0000256" key="2">
    <source>
        <dbReference type="ARBA" id="ARBA00022679"/>
    </source>
</evidence>
<dbReference type="Proteomes" id="UP001369082">
    <property type="component" value="Unassembled WGS sequence"/>
</dbReference>
<evidence type="ECO:0000256" key="1">
    <source>
        <dbReference type="ARBA" id="ARBA00022490"/>
    </source>
</evidence>
<dbReference type="HAMAP" id="MF_00688">
    <property type="entry name" value="Leu_Phe_trans"/>
    <property type="match status" value="1"/>
</dbReference>
<dbReference type="GO" id="GO:0008914">
    <property type="term" value="F:leucyl-tRNA--protein transferase activity"/>
    <property type="evidence" value="ECO:0007669"/>
    <property type="project" value="UniProtKB-EC"/>
</dbReference>
<dbReference type="SUPFAM" id="SSF55729">
    <property type="entry name" value="Acyl-CoA N-acyltransferases (Nat)"/>
    <property type="match status" value="1"/>
</dbReference>